<feature type="non-terminal residue" evidence="1">
    <location>
        <position position="1"/>
    </location>
</feature>
<name>A0ABQ9V751_SAGOE</name>
<accession>A0ABQ9V751</accession>
<evidence type="ECO:0000313" key="1">
    <source>
        <dbReference type="EMBL" id="KAK2104880.1"/>
    </source>
</evidence>
<sequence length="66" mass="6778">ETRPTVAAGQQVDSNGARGLKKLAGLREGRGPRLPAGPPCPALRPRWVDSASGTMAPLAGSVFTPQ</sequence>
<organism evidence="1 2">
    <name type="scientific">Saguinus oedipus</name>
    <name type="common">Cotton-top tamarin</name>
    <name type="synonym">Oedipomidas oedipus</name>
    <dbReference type="NCBI Taxonomy" id="9490"/>
    <lineage>
        <taxon>Eukaryota</taxon>
        <taxon>Metazoa</taxon>
        <taxon>Chordata</taxon>
        <taxon>Craniata</taxon>
        <taxon>Vertebrata</taxon>
        <taxon>Euteleostomi</taxon>
        <taxon>Mammalia</taxon>
        <taxon>Eutheria</taxon>
        <taxon>Euarchontoglires</taxon>
        <taxon>Primates</taxon>
        <taxon>Haplorrhini</taxon>
        <taxon>Platyrrhini</taxon>
        <taxon>Cebidae</taxon>
        <taxon>Callitrichinae</taxon>
        <taxon>Saguinus</taxon>
    </lineage>
</organism>
<proteinExistence type="predicted"/>
<protein>
    <submittedName>
        <fullName evidence="1">Uncharacterized protein</fullName>
    </submittedName>
</protein>
<feature type="non-terminal residue" evidence="1">
    <location>
        <position position="66"/>
    </location>
</feature>
<comment type="caution">
    <text evidence="1">The sequence shown here is derived from an EMBL/GenBank/DDBJ whole genome shotgun (WGS) entry which is preliminary data.</text>
</comment>
<keyword evidence="2" id="KW-1185">Reference proteome</keyword>
<dbReference type="EMBL" id="JASSZA010000008">
    <property type="protein sequence ID" value="KAK2104880.1"/>
    <property type="molecule type" value="Genomic_DNA"/>
</dbReference>
<evidence type="ECO:0000313" key="2">
    <source>
        <dbReference type="Proteomes" id="UP001266305"/>
    </source>
</evidence>
<gene>
    <name evidence="1" type="ORF">P7K49_018736</name>
</gene>
<reference evidence="1 2" key="1">
    <citation type="submission" date="2023-05" db="EMBL/GenBank/DDBJ databases">
        <title>B98-5 Cell Line De Novo Hybrid Assembly: An Optical Mapping Approach.</title>
        <authorList>
            <person name="Kananen K."/>
            <person name="Auerbach J.A."/>
            <person name="Kautto E."/>
            <person name="Blachly J.S."/>
        </authorList>
    </citation>
    <scope>NUCLEOTIDE SEQUENCE [LARGE SCALE GENOMIC DNA]</scope>
    <source>
        <strain evidence="1">B95-8</strain>
        <tissue evidence="1">Cell line</tissue>
    </source>
</reference>
<dbReference type="Proteomes" id="UP001266305">
    <property type="component" value="Unassembled WGS sequence"/>
</dbReference>